<dbReference type="InterPro" id="IPR002156">
    <property type="entry name" value="RNaseH_domain"/>
</dbReference>
<dbReference type="PROSITE" id="PS50879">
    <property type="entry name" value="RNASE_H_1"/>
    <property type="match status" value="1"/>
</dbReference>
<organism evidence="3 4">
    <name type="scientific">Arachis duranensis</name>
    <name type="common">Wild peanut</name>
    <dbReference type="NCBI Taxonomy" id="130453"/>
    <lineage>
        <taxon>Eukaryota</taxon>
        <taxon>Viridiplantae</taxon>
        <taxon>Streptophyta</taxon>
        <taxon>Embryophyta</taxon>
        <taxon>Tracheophyta</taxon>
        <taxon>Spermatophyta</taxon>
        <taxon>Magnoliopsida</taxon>
        <taxon>eudicotyledons</taxon>
        <taxon>Gunneridae</taxon>
        <taxon>Pentapetalae</taxon>
        <taxon>rosids</taxon>
        <taxon>fabids</taxon>
        <taxon>Fabales</taxon>
        <taxon>Fabaceae</taxon>
        <taxon>Papilionoideae</taxon>
        <taxon>50 kb inversion clade</taxon>
        <taxon>dalbergioids sensu lato</taxon>
        <taxon>Dalbergieae</taxon>
        <taxon>Pterocarpus clade</taxon>
        <taxon>Arachis</taxon>
    </lineage>
</organism>
<feature type="domain" description="RNase H type-1" evidence="1">
    <location>
        <begin position="39"/>
        <end position="168"/>
    </location>
</feature>
<evidence type="ECO:0000259" key="2">
    <source>
        <dbReference type="PROSITE" id="PS50994"/>
    </source>
</evidence>
<dbReference type="GO" id="GO:0004523">
    <property type="term" value="F:RNA-DNA hybrid ribonuclease activity"/>
    <property type="evidence" value="ECO:0007669"/>
    <property type="project" value="InterPro"/>
</dbReference>
<protein>
    <submittedName>
        <fullName evidence="4">Uncharacterized protein LOC107484143</fullName>
    </submittedName>
</protein>
<reference evidence="4" key="2">
    <citation type="submission" date="2025-08" db="UniProtKB">
        <authorList>
            <consortium name="RefSeq"/>
        </authorList>
    </citation>
    <scope>IDENTIFICATION</scope>
    <source>
        <tissue evidence="4">Whole plant</tissue>
    </source>
</reference>
<reference evidence="3" key="1">
    <citation type="journal article" date="2016" name="Nat. Genet.">
        <title>The genome sequences of Arachis duranensis and Arachis ipaensis, the diploid ancestors of cultivated peanut.</title>
        <authorList>
            <person name="Bertioli D.J."/>
            <person name="Cannon S.B."/>
            <person name="Froenicke L."/>
            <person name="Huang G."/>
            <person name="Farmer A.D."/>
            <person name="Cannon E.K."/>
            <person name="Liu X."/>
            <person name="Gao D."/>
            <person name="Clevenger J."/>
            <person name="Dash S."/>
            <person name="Ren L."/>
            <person name="Moretzsohn M.C."/>
            <person name="Shirasawa K."/>
            <person name="Huang W."/>
            <person name="Vidigal B."/>
            <person name="Abernathy B."/>
            <person name="Chu Y."/>
            <person name="Niederhuth C.E."/>
            <person name="Umale P."/>
            <person name="Araujo A.C."/>
            <person name="Kozik A."/>
            <person name="Kim K.D."/>
            <person name="Burow M.D."/>
            <person name="Varshney R.K."/>
            <person name="Wang X."/>
            <person name="Zhang X."/>
            <person name="Barkley N."/>
            <person name="Guimaraes P.M."/>
            <person name="Isobe S."/>
            <person name="Guo B."/>
            <person name="Liao B."/>
            <person name="Stalker H.T."/>
            <person name="Schmitz R.J."/>
            <person name="Scheffler B.E."/>
            <person name="Leal-Bertioli S.C."/>
            <person name="Xun X."/>
            <person name="Jackson S.A."/>
            <person name="Michelmore R."/>
            <person name="Ozias-Akins P."/>
        </authorList>
    </citation>
    <scope>NUCLEOTIDE SEQUENCE [LARGE SCALE GENOMIC DNA]</scope>
    <source>
        <strain evidence="3">cv. V14167</strain>
    </source>
</reference>
<evidence type="ECO:0000313" key="4">
    <source>
        <dbReference type="RefSeq" id="XP_015960249.1"/>
    </source>
</evidence>
<dbReference type="GO" id="GO:0015074">
    <property type="term" value="P:DNA integration"/>
    <property type="evidence" value="ECO:0007669"/>
    <property type="project" value="InterPro"/>
</dbReference>
<dbReference type="KEGG" id="adu:107484143"/>
<proteinExistence type="predicted"/>
<name>A0A6P4D143_ARADU</name>
<dbReference type="GeneID" id="107484143"/>
<dbReference type="Pfam" id="PF13456">
    <property type="entry name" value="RVT_3"/>
    <property type="match status" value="1"/>
</dbReference>
<dbReference type="PROSITE" id="PS50994">
    <property type="entry name" value="INTEGRASE"/>
    <property type="match status" value="1"/>
</dbReference>
<feature type="domain" description="Integrase catalytic" evidence="2">
    <location>
        <begin position="325"/>
        <end position="425"/>
    </location>
</feature>
<dbReference type="Pfam" id="PF00665">
    <property type="entry name" value="rve"/>
    <property type="match status" value="1"/>
</dbReference>
<dbReference type="InterPro" id="IPR041588">
    <property type="entry name" value="Integrase_H2C2"/>
</dbReference>
<gene>
    <name evidence="4" type="primary">LOC107484143</name>
</gene>
<dbReference type="InterPro" id="IPR001584">
    <property type="entry name" value="Integrase_cat-core"/>
</dbReference>
<dbReference type="SUPFAM" id="SSF53098">
    <property type="entry name" value="Ribonuclease H-like"/>
    <property type="match status" value="2"/>
</dbReference>
<dbReference type="Gene3D" id="3.30.420.10">
    <property type="entry name" value="Ribonuclease H-like superfamily/Ribonuclease H"/>
    <property type="match status" value="2"/>
</dbReference>
<dbReference type="InterPro" id="IPR012337">
    <property type="entry name" value="RNaseH-like_sf"/>
</dbReference>
<keyword evidence="3" id="KW-1185">Reference proteome</keyword>
<dbReference type="Pfam" id="PF17921">
    <property type="entry name" value="Integrase_H2C2"/>
    <property type="match status" value="1"/>
</dbReference>
<dbReference type="PANTHER" id="PTHR48475">
    <property type="entry name" value="RIBONUCLEASE H"/>
    <property type="match status" value="1"/>
</dbReference>
<evidence type="ECO:0000313" key="3">
    <source>
        <dbReference type="Proteomes" id="UP000515211"/>
    </source>
</evidence>
<dbReference type="OrthoDB" id="1435303at2759"/>
<dbReference type="RefSeq" id="XP_015960249.1">
    <property type="nucleotide sequence ID" value="XM_016104763.1"/>
</dbReference>
<dbReference type="Gene3D" id="1.10.340.70">
    <property type="match status" value="1"/>
</dbReference>
<sequence length="425" mass="47927">MLAWSIELSQFQIKFEPRNAIKAQAMANFIAEMTPGKLTPESWKLHVDGLSNFTYGGAGVILENQNGITIEQSVQYEFPVSNNQAEYEALLAGLTLAREVGAKVLEVNTDSQVVSSQVNGDYQARDPLLQQYLTKVNKLKEGFEHSTIQHVPREQNARGDLLSKLASTKPGHGNKSLIQEVVRSPSVSTTTNAHLTSLNQESWTHPILQYLLDGTLPPDPKEGKRIKREAANYTIVTGQLYKRGFSQPLLKCVEPRDTEYILREIHEGCCGHHVGGKTLAQKVIRAGYFWLTIIRDSIQLVKNCDKCQRHANIHQVAPHQLSTISAEWPFGTWGIDLVGPLPTAPGQLRYLIVAINYYTKWIEAEPLASITATQCRKFLWRQIITRFGIPEIVISEYRTQFADKMFREFLEGLHISHRFSSVKHP</sequence>
<dbReference type="CDD" id="cd09279">
    <property type="entry name" value="RNase_HI_like"/>
    <property type="match status" value="1"/>
</dbReference>
<dbReference type="GO" id="GO:0003676">
    <property type="term" value="F:nucleic acid binding"/>
    <property type="evidence" value="ECO:0007669"/>
    <property type="project" value="InterPro"/>
</dbReference>
<dbReference type="AlphaFoldDB" id="A0A6P4D143"/>
<dbReference type="PANTHER" id="PTHR48475:SF2">
    <property type="entry name" value="RIBONUCLEASE H"/>
    <property type="match status" value="1"/>
</dbReference>
<accession>A0A6P4D143</accession>
<evidence type="ECO:0000259" key="1">
    <source>
        <dbReference type="PROSITE" id="PS50879"/>
    </source>
</evidence>
<dbReference type="Proteomes" id="UP000515211">
    <property type="component" value="Chromosome 1"/>
</dbReference>
<dbReference type="InterPro" id="IPR036397">
    <property type="entry name" value="RNaseH_sf"/>
</dbReference>